<dbReference type="GO" id="GO:0008076">
    <property type="term" value="C:voltage-gated potassium channel complex"/>
    <property type="evidence" value="ECO:0007669"/>
    <property type="project" value="InterPro"/>
</dbReference>
<gene>
    <name evidence="14" type="ORF">DJ69_04400</name>
</gene>
<protein>
    <submittedName>
        <fullName evidence="14">Ion transporter</fullName>
    </submittedName>
</protein>
<evidence type="ECO:0000256" key="2">
    <source>
        <dbReference type="ARBA" id="ARBA00022448"/>
    </source>
</evidence>
<evidence type="ECO:0000256" key="8">
    <source>
        <dbReference type="ARBA" id="ARBA00022989"/>
    </source>
</evidence>
<name>A0A2G1WLP9_9EURY</name>
<dbReference type="PANTHER" id="PTHR11537">
    <property type="entry name" value="VOLTAGE-GATED POTASSIUM CHANNEL"/>
    <property type="match status" value="1"/>
</dbReference>
<dbReference type="EMBL" id="NHOA01000030">
    <property type="protein sequence ID" value="PHQ39769.1"/>
    <property type="molecule type" value="Genomic_DNA"/>
</dbReference>
<feature type="transmembrane region" description="Helical" evidence="12">
    <location>
        <begin position="215"/>
        <end position="232"/>
    </location>
</feature>
<evidence type="ECO:0000256" key="9">
    <source>
        <dbReference type="ARBA" id="ARBA00023065"/>
    </source>
</evidence>
<proteinExistence type="predicted"/>
<keyword evidence="3" id="KW-0633">Potassium transport</keyword>
<keyword evidence="11" id="KW-0407">Ion channel</keyword>
<dbReference type="AlphaFoldDB" id="A0A2G1WLP9"/>
<feature type="transmembrane region" description="Helical" evidence="12">
    <location>
        <begin position="61"/>
        <end position="83"/>
    </location>
</feature>
<evidence type="ECO:0000256" key="6">
    <source>
        <dbReference type="ARBA" id="ARBA00022882"/>
    </source>
</evidence>
<evidence type="ECO:0000256" key="10">
    <source>
        <dbReference type="ARBA" id="ARBA00023136"/>
    </source>
</evidence>
<feature type="domain" description="Ion transport" evidence="13">
    <location>
        <begin position="31"/>
        <end position="227"/>
    </location>
</feature>
<keyword evidence="8 12" id="KW-1133">Transmembrane helix</keyword>
<keyword evidence="2" id="KW-0813">Transport</keyword>
<dbReference type="InterPro" id="IPR028325">
    <property type="entry name" value="VG_K_chnl"/>
</dbReference>
<sequence>MELQSPLLREDTPREVVRFYLLDHTTPIGKAIDIALLSLNLLFILVFVVETYPHTAATDALLWRLEVGIAGVFLVEYVLRLYGAEDRFEELTNPHTVIDLLSVLPTLSVLLLPGPVTFELGFLRVARIVRVLRFYRFTQDEKFFFGTVEAQTLRAGELVLTIFVLLFATAGIFYSAEHVVNPGVRTFGDAFYYTVVSLTTVGFGDITPVTTGGRWVTVSAILAGILLIPWQAGRIVREWTSRDRVDATCPNCGLNHHDADASHCKACGHVIYQEYDDSS</sequence>
<evidence type="ECO:0000256" key="1">
    <source>
        <dbReference type="ARBA" id="ARBA00004141"/>
    </source>
</evidence>
<evidence type="ECO:0000313" key="15">
    <source>
        <dbReference type="Proteomes" id="UP000222824"/>
    </source>
</evidence>
<dbReference type="GO" id="GO:0001508">
    <property type="term" value="P:action potential"/>
    <property type="evidence" value="ECO:0007669"/>
    <property type="project" value="TreeGrafter"/>
</dbReference>
<accession>A0A2G1WLP9</accession>
<feature type="transmembrane region" description="Helical" evidence="12">
    <location>
        <begin position="103"/>
        <end position="126"/>
    </location>
</feature>
<feature type="transmembrane region" description="Helical" evidence="12">
    <location>
        <begin position="28"/>
        <end position="49"/>
    </location>
</feature>
<dbReference type="PRINTS" id="PR00169">
    <property type="entry name" value="KCHANNEL"/>
</dbReference>
<comment type="caution">
    <text evidence="14">The sequence shown here is derived from an EMBL/GenBank/DDBJ whole genome shotgun (WGS) entry which is preliminary data.</text>
</comment>
<dbReference type="PANTHER" id="PTHR11537:SF254">
    <property type="entry name" value="POTASSIUM VOLTAGE-GATED CHANNEL PROTEIN SHAB"/>
    <property type="match status" value="1"/>
</dbReference>
<organism evidence="14 15">
    <name type="scientific">Halorubrum persicum</name>
    <dbReference type="NCBI Taxonomy" id="1383844"/>
    <lineage>
        <taxon>Archaea</taxon>
        <taxon>Methanobacteriati</taxon>
        <taxon>Methanobacteriota</taxon>
        <taxon>Stenosarchaea group</taxon>
        <taxon>Halobacteria</taxon>
        <taxon>Halobacteriales</taxon>
        <taxon>Haloferacaceae</taxon>
        <taxon>Halorubrum</taxon>
    </lineage>
</organism>
<keyword evidence="7" id="KW-0630">Potassium</keyword>
<dbReference type="Pfam" id="PF00520">
    <property type="entry name" value="Ion_trans"/>
    <property type="match status" value="1"/>
</dbReference>
<dbReference type="Gene3D" id="1.20.120.350">
    <property type="entry name" value="Voltage-gated potassium channels. Chain C"/>
    <property type="match status" value="1"/>
</dbReference>
<feature type="transmembrane region" description="Helical" evidence="12">
    <location>
        <begin position="158"/>
        <end position="176"/>
    </location>
</feature>
<dbReference type="SUPFAM" id="SSF81324">
    <property type="entry name" value="Voltage-gated potassium channels"/>
    <property type="match status" value="1"/>
</dbReference>
<evidence type="ECO:0000256" key="11">
    <source>
        <dbReference type="ARBA" id="ARBA00023303"/>
    </source>
</evidence>
<evidence type="ECO:0000313" key="14">
    <source>
        <dbReference type="EMBL" id="PHQ39769.1"/>
    </source>
</evidence>
<keyword evidence="9" id="KW-0406">Ion transport</keyword>
<dbReference type="Proteomes" id="UP000222824">
    <property type="component" value="Unassembled WGS sequence"/>
</dbReference>
<evidence type="ECO:0000256" key="5">
    <source>
        <dbReference type="ARBA" id="ARBA00022826"/>
    </source>
</evidence>
<evidence type="ECO:0000256" key="3">
    <source>
        <dbReference type="ARBA" id="ARBA00022538"/>
    </source>
</evidence>
<keyword evidence="6" id="KW-0851">Voltage-gated channel</keyword>
<keyword evidence="4 12" id="KW-0812">Transmembrane</keyword>
<dbReference type="Gene3D" id="1.10.287.70">
    <property type="match status" value="1"/>
</dbReference>
<reference evidence="14 15" key="1">
    <citation type="journal article" date="2014" name="Front. Microbiol.">
        <title>Population and genomic analysis of the genus Halorubrum.</title>
        <authorList>
            <person name="Fullmer M.S."/>
            <person name="Soucy S.M."/>
            <person name="Swithers K.S."/>
            <person name="Makkay A.M."/>
            <person name="Wheeler R."/>
            <person name="Ventosa A."/>
            <person name="Gogarten J.P."/>
            <person name="Papke R.T."/>
        </authorList>
    </citation>
    <scope>NUCLEOTIDE SEQUENCE [LARGE SCALE GENOMIC DNA]</scope>
    <source>
        <strain evidence="14 15">C49</strain>
    </source>
</reference>
<evidence type="ECO:0000256" key="7">
    <source>
        <dbReference type="ARBA" id="ARBA00022958"/>
    </source>
</evidence>
<evidence type="ECO:0000256" key="12">
    <source>
        <dbReference type="SAM" id="Phobius"/>
    </source>
</evidence>
<dbReference type="RefSeq" id="WP_099254483.1">
    <property type="nucleotide sequence ID" value="NZ_NHOA01000030.1"/>
</dbReference>
<keyword evidence="5" id="KW-0631">Potassium channel</keyword>
<evidence type="ECO:0000256" key="4">
    <source>
        <dbReference type="ARBA" id="ARBA00022692"/>
    </source>
</evidence>
<comment type="subcellular location">
    <subcellularLocation>
        <location evidence="1">Membrane</location>
        <topology evidence="1">Multi-pass membrane protein</topology>
    </subcellularLocation>
</comment>
<dbReference type="GO" id="GO:0005249">
    <property type="term" value="F:voltage-gated potassium channel activity"/>
    <property type="evidence" value="ECO:0007669"/>
    <property type="project" value="InterPro"/>
</dbReference>
<dbReference type="InterPro" id="IPR005821">
    <property type="entry name" value="Ion_trans_dom"/>
</dbReference>
<dbReference type="OrthoDB" id="56871at2157"/>
<keyword evidence="10 12" id="KW-0472">Membrane</keyword>
<keyword evidence="15" id="KW-1185">Reference proteome</keyword>
<evidence type="ECO:0000259" key="13">
    <source>
        <dbReference type="Pfam" id="PF00520"/>
    </source>
</evidence>
<dbReference type="InterPro" id="IPR027359">
    <property type="entry name" value="Volt_channel_dom_sf"/>
</dbReference>